<evidence type="ECO:0000256" key="7">
    <source>
        <dbReference type="ARBA" id="ARBA00022833"/>
    </source>
</evidence>
<evidence type="ECO:0000256" key="5">
    <source>
        <dbReference type="ARBA" id="ARBA00022723"/>
    </source>
</evidence>
<evidence type="ECO:0000256" key="9">
    <source>
        <dbReference type="ARBA" id="ARBA00023049"/>
    </source>
</evidence>
<dbReference type="RefSeq" id="WP_089301077.1">
    <property type="nucleotide sequence ID" value="NZ_FZNW01000008.1"/>
</dbReference>
<feature type="domain" description="Peptidase M48" evidence="13">
    <location>
        <begin position="103"/>
        <end position="312"/>
    </location>
</feature>
<evidence type="ECO:0000256" key="4">
    <source>
        <dbReference type="ARBA" id="ARBA00022692"/>
    </source>
</evidence>
<feature type="region of interest" description="Disordered" evidence="11">
    <location>
        <begin position="347"/>
        <end position="370"/>
    </location>
</feature>
<gene>
    <name evidence="14" type="ORF">SAMN06265360_1082</name>
</gene>
<evidence type="ECO:0000256" key="2">
    <source>
        <dbReference type="ARBA" id="ARBA00022475"/>
    </source>
</evidence>
<feature type="transmembrane region" description="Helical" evidence="12">
    <location>
        <begin position="183"/>
        <end position="204"/>
    </location>
</feature>
<feature type="transmembrane region" description="Helical" evidence="12">
    <location>
        <begin position="50"/>
        <end position="71"/>
    </location>
</feature>
<proteinExistence type="predicted"/>
<dbReference type="Gene3D" id="3.30.2010.10">
    <property type="entry name" value="Metalloproteases ('zincins'), catalytic domain"/>
    <property type="match status" value="1"/>
</dbReference>
<evidence type="ECO:0000256" key="1">
    <source>
        <dbReference type="ARBA" id="ARBA00001947"/>
    </source>
</evidence>
<dbReference type="GO" id="GO:0004222">
    <property type="term" value="F:metalloendopeptidase activity"/>
    <property type="evidence" value="ECO:0007669"/>
    <property type="project" value="InterPro"/>
</dbReference>
<dbReference type="AlphaFoldDB" id="A0A238WWQ8"/>
<keyword evidence="15" id="KW-1185">Reference proteome</keyword>
<evidence type="ECO:0000313" key="15">
    <source>
        <dbReference type="Proteomes" id="UP000198348"/>
    </source>
</evidence>
<dbReference type="PANTHER" id="PTHR43221">
    <property type="entry name" value="PROTEASE HTPX"/>
    <property type="match status" value="1"/>
</dbReference>
<dbReference type="EMBL" id="FZNW01000008">
    <property type="protein sequence ID" value="SNR50873.1"/>
    <property type="molecule type" value="Genomic_DNA"/>
</dbReference>
<keyword evidence="3 14" id="KW-0645">Protease</keyword>
<keyword evidence="9" id="KW-0482">Metalloprotease</keyword>
<keyword evidence="2" id="KW-1003">Cell membrane</keyword>
<keyword evidence="6" id="KW-0378">Hydrolase</keyword>
<name>A0A238WWQ8_9PSEU</name>
<accession>A0A238WWQ8</accession>
<dbReference type="InterPro" id="IPR029024">
    <property type="entry name" value="TerB-like"/>
</dbReference>
<evidence type="ECO:0000256" key="3">
    <source>
        <dbReference type="ARBA" id="ARBA00022670"/>
    </source>
</evidence>
<dbReference type="SUPFAM" id="SSF158682">
    <property type="entry name" value="TerB-like"/>
    <property type="match status" value="1"/>
</dbReference>
<keyword evidence="7" id="KW-0862">Zinc</keyword>
<dbReference type="InterPro" id="IPR050083">
    <property type="entry name" value="HtpX_protease"/>
</dbReference>
<dbReference type="PANTHER" id="PTHR43221:SF2">
    <property type="entry name" value="PROTEASE HTPX HOMOLOG"/>
    <property type="match status" value="1"/>
</dbReference>
<evidence type="ECO:0000256" key="8">
    <source>
        <dbReference type="ARBA" id="ARBA00022989"/>
    </source>
</evidence>
<sequence>MNFFERQHQVRRISHRLVLLFLTAVLGIVLLVNLIALTAFDVWSAPVADLLTAIIVISAVTMAIIGLTSLVRMASLKNGGGGAVARKLGGVYVPDDTRDPQLRRLRNVVEEMAIASGVGVPEVYVLAQEGGINAFAAGWSPSDSAVAVTRGALERLNRDELQGVIAHEFSHVINGDMRLNIRLMGVLFGIMALAVAARIGLYSARGRNAAPILMVALGALIVGYIGVLMGRLIKAAVSRQREYLADASAVQYTRQTEGLTGALKKIGGIDEGSKLRDGHVEDVSHMLFGEGMNFSNAFATHPPLHERIKMLDPSFDPAELDELSKRWSSAPPSGMQEDKAKGLTEGLASGAAPAGQAPAAPEAGGAQGHRVPVQSQDVVADIGSPEAASYQQAGEILRRIPEELMNGVRDHERVVPIVFGLLFSEQQDVRTQQHQALAGRYGQQMADAALSEAQDLAQLDPGLRLPLLEVAFSALRNRHSNELNPIMDSAAELIGADGRLSMFEYCLGTLLHRELYEAIHHSSPWRSPRRHTLAGNAEAIAKLLAVLARAGQDGAQAAEAAYLAGMARLLPNARIPFRLPEQGLIELDAIWPALDGLDSREKQHVVASMVEVISHDGVVTVEEAELLRTVCALLHCPLPPLEGVRGPGTGGVPTT</sequence>
<evidence type="ECO:0000256" key="11">
    <source>
        <dbReference type="SAM" id="MobiDB-lite"/>
    </source>
</evidence>
<dbReference type="CDD" id="cd07340">
    <property type="entry name" value="M48B_Htpx_like"/>
    <property type="match status" value="1"/>
</dbReference>
<evidence type="ECO:0000256" key="6">
    <source>
        <dbReference type="ARBA" id="ARBA00022801"/>
    </source>
</evidence>
<dbReference type="Pfam" id="PF01435">
    <property type="entry name" value="Peptidase_M48"/>
    <property type="match status" value="1"/>
</dbReference>
<dbReference type="Proteomes" id="UP000198348">
    <property type="component" value="Unassembled WGS sequence"/>
</dbReference>
<comment type="cofactor">
    <cofactor evidence="1">
        <name>Zn(2+)</name>
        <dbReference type="ChEBI" id="CHEBI:29105"/>
    </cofactor>
</comment>
<evidence type="ECO:0000259" key="13">
    <source>
        <dbReference type="Pfam" id="PF01435"/>
    </source>
</evidence>
<keyword evidence="10 12" id="KW-0472">Membrane</keyword>
<keyword evidence="8 12" id="KW-1133">Transmembrane helix</keyword>
<dbReference type="GO" id="GO:0046872">
    <property type="term" value="F:metal ion binding"/>
    <property type="evidence" value="ECO:0007669"/>
    <property type="project" value="UniProtKB-KW"/>
</dbReference>
<dbReference type="GO" id="GO:0006508">
    <property type="term" value="P:proteolysis"/>
    <property type="evidence" value="ECO:0007669"/>
    <property type="project" value="UniProtKB-KW"/>
</dbReference>
<reference evidence="15" key="1">
    <citation type="submission" date="2017-06" db="EMBL/GenBank/DDBJ databases">
        <authorList>
            <person name="Varghese N."/>
            <person name="Submissions S."/>
        </authorList>
    </citation>
    <scope>NUCLEOTIDE SEQUENCE [LARGE SCALE GENOMIC DNA]</scope>
    <source>
        <strain evidence="15">DSM 45207</strain>
    </source>
</reference>
<keyword evidence="4 12" id="KW-0812">Transmembrane</keyword>
<evidence type="ECO:0000313" key="14">
    <source>
        <dbReference type="EMBL" id="SNR50873.1"/>
    </source>
</evidence>
<protein>
    <submittedName>
        <fullName evidence="14">Zn-dependent protease with chaperone function</fullName>
    </submittedName>
</protein>
<feature type="compositionally biased region" description="Low complexity" evidence="11">
    <location>
        <begin position="347"/>
        <end position="364"/>
    </location>
</feature>
<feature type="transmembrane region" description="Helical" evidence="12">
    <location>
        <begin position="17"/>
        <end position="38"/>
    </location>
</feature>
<organism evidence="14 15">
    <name type="scientific">Haloechinothrix alba</name>
    <dbReference type="NCBI Taxonomy" id="664784"/>
    <lineage>
        <taxon>Bacteria</taxon>
        <taxon>Bacillati</taxon>
        <taxon>Actinomycetota</taxon>
        <taxon>Actinomycetes</taxon>
        <taxon>Pseudonocardiales</taxon>
        <taxon>Pseudonocardiaceae</taxon>
        <taxon>Haloechinothrix</taxon>
    </lineage>
</organism>
<keyword evidence="5" id="KW-0479">Metal-binding</keyword>
<evidence type="ECO:0000256" key="10">
    <source>
        <dbReference type="ARBA" id="ARBA00023136"/>
    </source>
</evidence>
<dbReference type="OrthoDB" id="15218at2"/>
<dbReference type="InterPro" id="IPR001915">
    <property type="entry name" value="Peptidase_M48"/>
</dbReference>
<feature type="transmembrane region" description="Helical" evidence="12">
    <location>
        <begin position="210"/>
        <end position="233"/>
    </location>
</feature>
<evidence type="ECO:0000256" key="12">
    <source>
        <dbReference type="SAM" id="Phobius"/>
    </source>
</evidence>
<feature type="region of interest" description="Disordered" evidence="11">
    <location>
        <begin position="322"/>
        <end position="341"/>
    </location>
</feature>